<proteinExistence type="predicted"/>
<evidence type="ECO:0000313" key="3">
    <source>
        <dbReference type="Proteomes" id="UP000694400"/>
    </source>
</evidence>
<reference evidence="2" key="3">
    <citation type="submission" date="2025-09" db="UniProtKB">
        <authorList>
            <consortium name="Ensembl"/>
        </authorList>
    </citation>
    <scope>IDENTIFICATION</scope>
</reference>
<feature type="region of interest" description="Disordered" evidence="1">
    <location>
        <begin position="628"/>
        <end position="647"/>
    </location>
</feature>
<sequence>MEQGGGGLGRLPAVVHLHHEAVQAVVLGGQLAHQRHHAAGRVDLEELEGVAPDDAVVEVGIEAGVGVGGHHRGHHGAHVAGGRQHGVGAVAGEGDGGRVVVLVHYKEGHGSGGRARWLAPVHRLHFEGVAGLLLPVEGDGGVDGSRVVLDGEDAGRLVVLAGLDGEAEFGVAPLVEVHHGHHAHRAVGLQVLLHVESEHVLHKARLVVVAVGHPHHHCGGALQRRHPLVPGCHLELVGVALLAVQHRLHRHVPGVGVDAEDAARRLRGEGRGLQGVGELGVLAAVRVRGHHRGHPLAGKVVLREGDLQHGLAEDGRVVVGVGDPHQQRVVAGQAGAARVHGHDHHVVVADRLVVQRGRSVQEILALVLRLPFALAGRLELEGYVAHHGAGHHAVFTLVPVRHLHQRDGGVYQDVLGHAGHPVPQRDAPDFPDVDGGHVVVLVADVQHHRGLVRLGGLPAVAGHHGEAKLVHLLAVDAVQDAEPARGLVQPQQAPHGLGGRPEDILDLPVHPHVQVGGSQLQDGGPGAAVLSQVRLVDALLEAGAVVVHVGDQHPQDGLRRARRVAAVPHTEAQLVGVPLLAVQRPLDDQLRLLLPVQGVGHLQLEHAAAGRRIRLLPPLAATGVEGALRAGGHRSPPAASPSAAAATAATAPSPVPAGLLQQLVALDAVTAEVPVGGGGEQVEGPHGPVLLHGKREDRGREGGGVVVDVQDDDPALEEVHPALRGADDRHLEVQEALVLVEDHLALRQLLAVDAPLRGAQLPGHVIDLEVVGARFQAECHLSGARHDPQVGSHVADADVGRSLLGQPVPQELLGRCQADQERRRQEEQEAAATAMHKTKESPHLPHLLHTDPLLLLSLPPAPQ</sequence>
<protein>
    <submittedName>
        <fullName evidence="2">Uncharacterized protein</fullName>
    </submittedName>
</protein>
<accession>A0A8B9TJN2</accession>
<dbReference type="AlphaFoldDB" id="A0A8B9TJN2"/>
<dbReference type="Proteomes" id="UP000694400">
    <property type="component" value="Chromosome 4"/>
</dbReference>
<reference evidence="2" key="2">
    <citation type="submission" date="2025-08" db="UniProtKB">
        <authorList>
            <consortium name="Ensembl"/>
        </authorList>
    </citation>
    <scope>IDENTIFICATION</scope>
</reference>
<evidence type="ECO:0000313" key="2">
    <source>
        <dbReference type="Ensembl" id="ENSAPLP00020022610.1"/>
    </source>
</evidence>
<dbReference type="Ensembl" id="ENSAPLT00020024417.1">
    <property type="protein sequence ID" value="ENSAPLP00020022610.1"/>
    <property type="gene ID" value="ENSAPLG00020015754.1"/>
</dbReference>
<evidence type="ECO:0000256" key="1">
    <source>
        <dbReference type="SAM" id="MobiDB-lite"/>
    </source>
</evidence>
<feature type="compositionally biased region" description="Low complexity" evidence="1">
    <location>
        <begin position="635"/>
        <end position="647"/>
    </location>
</feature>
<feature type="region of interest" description="Disordered" evidence="1">
    <location>
        <begin position="677"/>
        <end position="701"/>
    </location>
</feature>
<name>A0A8B9TJN2_ANAPL</name>
<reference evidence="2" key="1">
    <citation type="submission" date="2019-08" db="EMBL/GenBank/DDBJ databases">
        <title>Three high-quality genomes provides insights into domestication of ducks.</title>
        <authorList>
            <person name="Hou Z.C."/>
            <person name="Zhu F."/>
            <person name="Yin Z.T."/>
            <person name="Zhang F."/>
        </authorList>
    </citation>
    <scope>NUCLEOTIDE SEQUENCE [LARGE SCALE GENOMIC DNA]</scope>
</reference>
<feature type="region of interest" description="Disordered" evidence="1">
    <location>
        <begin position="827"/>
        <end position="846"/>
    </location>
</feature>
<organism evidence="2 3">
    <name type="scientific">Anas platyrhynchos</name>
    <name type="common">Mallard</name>
    <name type="synonym">Anas boschas</name>
    <dbReference type="NCBI Taxonomy" id="8839"/>
    <lineage>
        <taxon>Eukaryota</taxon>
        <taxon>Metazoa</taxon>
        <taxon>Chordata</taxon>
        <taxon>Craniata</taxon>
        <taxon>Vertebrata</taxon>
        <taxon>Euteleostomi</taxon>
        <taxon>Archelosauria</taxon>
        <taxon>Archosauria</taxon>
        <taxon>Dinosauria</taxon>
        <taxon>Saurischia</taxon>
        <taxon>Theropoda</taxon>
        <taxon>Coelurosauria</taxon>
        <taxon>Aves</taxon>
        <taxon>Neognathae</taxon>
        <taxon>Galloanserae</taxon>
        <taxon>Anseriformes</taxon>
        <taxon>Anatidae</taxon>
        <taxon>Anatinae</taxon>
        <taxon>Anas</taxon>
    </lineage>
</organism>